<organism evidence="1 2">
    <name type="scientific">Citrus x changshan-huyou</name>
    <dbReference type="NCBI Taxonomy" id="2935761"/>
    <lineage>
        <taxon>Eukaryota</taxon>
        <taxon>Viridiplantae</taxon>
        <taxon>Streptophyta</taxon>
        <taxon>Embryophyta</taxon>
        <taxon>Tracheophyta</taxon>
        <taxon>Spermatophyta</taxon>
        <taxon>Magnoliopsida</taxon>
        <taxon>eudicotyledons</taxon>
        <taxon>Gunneridae</taxon>
        <taxon>Pentapetalae</taxon>
        <taxon>rosids</taxon>
        <taxon>malvids</taxon>
        <taxon>Sapindales</taxon>
        <taxon>Rutaceae</taxon>
        <taxon>Aurantioideae</taxon>
        <taxon>Citrus</taxon>
    </lineage>
</organism>
<sequence length="64" mass="7034">MDHYNNDFDGLALVGKRKVAKLLALVSGPLLLSTEAAKKPTFYVKILGPLVTYSIEERPCSIDI</sequence>
<dbReference type="AlphaFoldDB" id="A0AAP0MWT1"/>
<name>A0AAP0MWT1_9ROSI</name>
<dbReference type="Proteomes" id="UP001428341">
    <property type="component" value="Unassembled WGS sequence"/>
</dbReference>
<proteinExistence type="predicted"/>
<protein>
    <submittedName>
        <fullName evidence="1">Uncharacterized protein</fullName>
    </submittedName>
</protein>
<evidence type="ECO:0000313" key="2">
    <source>
        <dbReference type="Proteomes" id="UP001428341"/>
    </source>
</evidence>
<accession>A0AAP0MWT1</accession>
<comment type="caution">
    <text evidence="1">The sequence shown here is derived from an EMBL/GenBank/DDBJ whole genome shotgun (WGS) entry which is preliminary data.</text>
</comment>
<evidence type="ECO:0000313" key="1">
    <source>
        <dbReference type="EMBL" id="KAK9228460.1"/>
    </source>
</evidence>
<keyword evidence="2" id="KW-1185">Reference proteome</keyword>
<dbReference type="EMBL" id="JBCGBO010000001">
    <property type="protein sequence ID" value="KAK9228460.1"/>
    <property type="molecule type" value="Genomic_DNA"/>
</dbReference>
<reference evidence="1 2" key="1">
    <citation type="submission" date="2024-05" db="EMBL/GenBank/DDBJ databases">
        <title>Haplotype-resolved chromosome-level genome assembly of Huyou (Citrus changshanensis).</title>
        <authorList>
            <person name="Miao C."/>
            <person name="Chen W."/>
            <person name="Wu Y."/>
            <person name="Wang L."/>
            <person name="Zhao S."/>
            <person name="Grierson D."/>
            <person name="Xu C."/>
            <person name="Chen K."/>
        </authorList>
    </citation>
    <scope>NUCLEOTIDE SEQUENCE [LARGE SCALE GENOMIC DNA]</scope>
    <source>
        <strain evidence="1">01-14</strain>
        <tissue evidence="1">Leaf</tissue>
    </source>
</reference>
<gene>
    <name evidence="1" type="ORF">WN944_021411</name>
</gene>